<evidence type="ECO:0000313" key="7">
    <source>
        <dbReference type="Proteomes" id="UP000518288"/>
    </source>
</evidence>
<comment type="caution">
    <text evidence="6">The sequence shown here is derived from an EMBL/GenBank/DDBJ whole genome shotgun (WGS) entry which is preliminary data.</text>
</comment>
<dbReference type="SUPFAM" id="SSF46785">
    <property type="entry name" value="Winged helix' DNA-binding domain"/>
    <property type="match status" value="1"/>
</dbReference>
<sequence length="307" mass="33562">MDHHDLDGQLLRLLVAVHEEGSVTRAAARLGVTQSAVSHLLDKLRAIVGDPLFVKSGRGIAPTVHADLLVERARRLLDQLHAFRTAGAFDPARLDTTLTIAANDLQRDVLLPPLLRRLRAEAPGLALRVIPSGAPQAALLRDETCALVLTPRPPEATDILQRRLFDDQYRVFHDPECCAAPQTEADYLASDHVTVVHDAPRRTLDVDDWLLAQGLRRRVVASVPAFAGVAGFVRGGPWLVTAPGRLRDGVLRGLADAPVPVSAPLPPLAMFMVWHLRHQQDPLHRWLRQTLVEVASTVSAQPGRPQG</sequence>
<dbReference type="SUPFAM" id="SSF53850">
    <property type="entry name" value="Periplasmic binding protein-like II"/>
    <property type="match status" value="1"/>
</dbReference>
<reference evidence="6 7" key="1">
    <citation type="submission" date="2020-07" db="EMBL/GenBank/DDBJ databases">
        <title>Genomic Encyclopedia of Archaeal and Bacterial Type Strains, Phase II (KMG-II): from individual species to whole genera.</title>
        <authorList>
            <person name="Goeker M."/>
        </authorList>
    </citation>
    <scope>NUCLEOTIDE SEQUENCE [LARGE SCALE GENOMIC DNA]</scope>
    <source>
        <strain evidence="6 7">DSM 21226</strain>
    </source>
</reference>
<dbReference type="InterPro" id="IPR037402">
    <property type="entry name" value="YidZ_PBP2"/>
</dbReference>
<comment type="similarity">
    <text evidence="1">Belongs to the LysR transcriptional regulatory family.</text>
</comment>
<dbReference type="PRINTS" id="PR00039">
    <property type="entry name" value="HTHLYSR"/>
</dbReference>
<dbReference type="PANTHER" id="PTHR30118:SF6">
    <property type="entry name" value="HTH-TYPE TRANSCRIPTIONAL REGULATOR LEUO"/>
    <property type="match status" value="1"/>
</dbReference>
<dbReference type="Gene3D" id="1.10.10.10">
    <property type="entry name" value="Winged helix-like DNA-binding domain superfamily/Winged helix DNA-binding domain"/>
    <property type="match status" value="1"/>
</dbReference>
<dbReference type="InterPro" id="IPR036390">
    <property type="entry name" value="WH_DNA-bd_sf"/>
</dbReference>
<evidence type="ECO:0000259" key="5">
    <source>
        <dbReference type="PROSITE" id="PS50931"/>
    </source>
</evidence>
<gene>
    <name evidence="6" type="ORF">BDD16_003824</name>
</gene>
<organism evidence="6 7">
    <name type="scientific">Sphaerotilus montanus</name>
    <dbReference type="NCBI Taxonomy" id="522889"/>
    <lineage>
        <taxon>Bacteria</taxon>
        <taxon>Pseudomonadati</taxon>
        <taxon>Pseudomonadota</taxon>
        <taxon>Betaproteobacteria</taxon>
        <taxon>Burkholderiales</taxon>
        <taxon>Sphaerotilaceae</taxon>
        <taxon>Sphaerotilus</taxon>
    </lineage>
</organism>
<name>A0A7Y9R3F9_9BURK</name>
<accession>A0A7Y9R3F9</accession>
<feature type="domain" description="HTH lysR-type" evidence="5">
    <location>
        <begin position="6"/>
        <end position="63"/>
    </location>
</feature>
<evidence type="ECO:0000313" key="6">
    <source>
        <dbReference type="EMBL" id="NYG34838.1"/>
    </source>
</evidence>
<dbReference type="Pfam" id="PF00126">
    <property type="entry name" value="HTH_1"/>
    <property type="match status" value="1"/>
</dbReference>
<dbReference type="Proteomes" id="UP000518288">
    <property type="component" value="Unassembled WGS sequence"/>
</dbReference>
<evidence type="ECO:0000256" key="2">
    <source>
        <dbReference type="ARBA" id="ARBA00023015"/>
    </source>
</evidence>
<dbReference type="InterPro" id="IPR005119">
    <property type="entry name" value="LysR_subst-bd"/>
</dbReference>
<dbReference type="InterPro" id="IPR000847">
    <property type="entry name" value="LysR_HTH_N"/>
</dbReference>
<keyword evidence="3 6" id="KW-0238">DNA-binding</keyword>
<keyword evidence="4" id="KW-0804">Transcription</keyword>
<keyword evidence="7" id="KW-1185">Reference proteome</keyword>
<dbReference type="CDD" id="cd08417">
    <property type="entry name" value="PBP2_Nitroaromatics_like"/>
    <property type="match status" value="1"/>
</dbReference>
<evidence type="ECO:0000256" key="3">
    <source>
        <dbReference type="ARBA" id="ARBA00023125"/>
    </source>
</evidence>
<dbReference type="Pfam" id="PF03466">
    <property type="entry name" value="LysR_substrate"/>
    <property type="match status" value="1"/>
</dbReference>
<evidence type="ECO:0000256" key="4">
    <source>
        <dbReference type="ARBA" id="ARBA00023163"/>
    </source>
</evidence>
<dbReference type="RefSeq" id="WP_179635430.1">
    <property type="nucleotide sequence ID" value="NZ_JACCFH010000001.1"/>
</dbReference>
<dbReference type="GO" id="GO:0003700">
    <property type="term" value="F:DNA-binding transcription factor activity"/>
    <property type="evidence" value="ECO:0007669"/>
    <property type="project" value="InterPro"/>
</dbReference>
<dbReference type="GO" id="GO:0003677">
    <property type="term" value="F:DNA binding"/>
    <property type="evidence" value="ECO:0007669"/>
    <property type="project" value="UniProtKB-KW"/>
</dbReference>
<proteinExistence type="inferred from homology"/>
<protein>
    <submittedName>
        <fullName evidence="6">DNA-binding transcriptional LysR family regulator</fullName>
    </submittedName>
</protein>
<dbReference type="EMBL" id="JACCFH010000001">
    <property type="protein sequence ID" value="NYG34838.1"/>
    <property type="molecule type" value="Genomic_DNA"/>
</dbReference>
<evidence type="ECO:0000256" key="1">
    <source>
        <dbReference type="ARBA" id="ARBA00009437"/>
    </source>
</evidence>
<dbReference type="PROSITE" id="PS50931">
    <property type="entry name" value="HTH_LYSR"/>
    <property type="match status" value="1"/>
</dbReference>
<dbReference type="AlphaFoldDB" id="A0A7Y9R3F9"/>
<keyword evidence="2" id="KW-0805">Transcription regulation</keyword>
<dbReference type="InterPro" id="IPR036388">
    <property type="entry name" value="WH-like_DNA-bd_sf"/>
</dbReference>
<dbReference type="InterPro" id="IPR050389">
    <property type="entry name" value="LysR-type_TF"/>
</dbReference>
<dbReference type="PANTHER" id="PTHR30118">
    <property type="entry name" value="HTH-TYPE TRANSCRIPTIONAL REGULATOR LEUO-RELATED"/>
    <property type="match status" value="1"/>
</dbReference>
<dbReference type="Gene3D" id="3.40.190.10">
    <property type="entry name" value="Periplasmic binding protein-like II"/>
    <property type="match status" value="2"/>
</dbReference>